<dbReference type="EMBL" id="CAJVQB010154256">
    <property type="protein sequence ID" value="CAG8855886.1"/>
    <property type="molecule type" value="Genomic_DNA"/>
</dbReference>
<protein>
    <submittedName>
        <fullName evidence="1">7810_t:CDS:1</fullName>
    </submittedName>
</protein>
<comment type="caution">
    <text evidence="1">The sequence shown here is derived from an EMBL/GenBank/DDBJ whole genome shotgun (WGS) entry which is preliminary data.</text>
</comment>
<name>A0ABN7XKQ2_GIGMA</name>
<sequence length="147" mass="17137">VELQSEVRAESTQTIVDSGIDFQALPGEYGPYFKNFTEMSFFTWVTKHMIMSNAYKDLMCIIQHPNFRPEHIINNIRRLKSLRSRLPLQIIKCHQVPIQNMKTPSTSTPFKNSYTISISEHIRRVLGNRSLRSQMYFRPGIEAETKS</sequence>
<evidence type="ECO:0000313" key="2">
    <source>
        <dbReference type="Proteomes" id="UP000789901"/>
    </source>
</evidence>
<keyword evidence="2" id="KW-1185">Reference proteome</keyword>
<reference evidence="1 2" key="1">
    <citation type="submission" date="2021-06" db="EMBL/GenBank/DDBJ databases">
        <authorList>
            <person name="Kallberg Y."/>
            <person name="Tangrot J."/>
            <person name="Rosling A."/>
        </authorList>
    </citation>
    <scope>NUCLEOTIDE SEQUENCE [LARGE SCALE GENOMIC DNA]</scope>
    <source>
        <strain evidence="1 2">120-4 pot B 10/14</strain>
    </source>
</reference>
<feature type="non-terminal residue" evidence="1">
    <location>
        <position position="147"/>
    </location>
</feature>
<evidence type="ECO:0000313" key="1">
    <source>
        <dbReference type="EMBL" id="CAG8855886.1"/>
    </source>
</evidence>
<gene>
    <name evidence="1" type="ORF">GMARGA_LOCUS44707</name>
</gene>
<feature type="non-terminal residue" evidence="1">
    <location>
        <position position="1"/>
    </location>
</feature>
<accession>A0ABN7XKQ2</accession>
<dbReference type="Proteomes" id="UP000789901">
    <property type="component" value="Unassembled WGS sequence"/>
</dbReference>
<organism evidence="1 2">
    <name type="scientific">Gigaspora margarita</name>
    <dbReference type="NCBI Taxonomy" id="4874"/>
    <lineage>
        <taxon>Eukaryota</taxon>
        <taxon>Fungi</taxon>
        <taxon>Fungi incertae sedis</taxon>
        <taxon>Mucoromycota</taxon>
        <taxon>Glomeromycotina</taxon>
        <taxon>Glomeromycetes</taxon>
        <taxon>Diversisporales</taxon>
        <taxon>Gigasporaceae</taxon>
        <taxon>Gigaspora</taxon>
    </lineage>
</organism>
<proteinExistence type="predicted"/>